<reference evidence="2 3" key="1">
    <citation type="journal article" date="2021" name="Plant Biotechnol. J.">
        <title>Multi-omics assisted identification of the key and species-specific regulatory components of drought-tolerant mechanisms in Gossypium stocksii.</title>
        <authorList>
            <person name="Yu D."/>
            <person name="Ke L."/>
            <person name="Zhang D."/>
            <person name="Wu Y."/>
            <person name="Sun Y."/>
            <person name="Mei J."/>
            <person name="Sun J."/>
            <person name="Sun Y."/>
        </authorList>
    </citation>
    <scope>NUCLEOTIDE SEQUENCE [LARGE SCALE GENOMIC DNA]</scope>
    <source>
        <strain evidence="3">cv. E1</strain>
        <tissue evidence="2">Leaf</tissue>
    </source>
</reference>
<feature type="region of interest" description="Disordered" evidence="1">
    <location>
        <begin position="81"/>
        <end position="135"/>
    </location>
</feature>
<evidence type="ECO:0000313" key="3">
    <source>
        <dbReference type="Proteomes" id="UP000828251"/>
    </source>
</evidence>
<accession>A0A9D3WIS3</accession>
<dbReference type="AlphaFoldDB" id="A0A9D3WIS3"/>
<organism evidence="2 3">
    <name type="scientific">Gossypium stocksii</name>
    <dbReference type="NCBI Taxonomy" id="47602"/>
    <lineage>
        <taxon>Eukaryota</taxon>
        <taxon>Viridiplantae</taxon>
        <taxon>Streptophyta</taxon>
        <taxon>Embryophyta</taxon>
        <taxon>Tracheophyta</taxon>
        <taxon>Spermatophyta</taxon>
        <taxon>Magnoliopsida</taxon>
        <taxon>eudicotyledons</taxon>
        <taxon>Gunneridae</taxon>
        <taxon>Pentapetalae</taxon>
        <taxon>rosids</taxon>
        <taxon>malvids</taxon>
        <taxon>Malvales</taxon>
        <taxon>Malvaceae</taxon>
        <taxon>Malvoideae</taxon>
        <taxon>Gossypium</taxon>
    </lineage>
</organism>
<dbReference type="EMBL" id="JAIQCV010000001">
    <property type="protein sequence ID" value="KAH1129895.1"/>
    <property type="molecule type" value="Genomic_DNA"/>
</dbReference>
<dbReference type="Proteomes" id="UP000828251">
    <property type="component" value="Unassembled WGS sequence"/>
</dbReference>
<evidence type="ECO:0000313" key="2">
    <source>
        <dbReference type="EMBL" id="KAH1129895.1"/>
    </source>
</evidence>
<sequence length="135" mass="15232">MPTPILTPKPSPMRTQMSTPMLMYLLTTTILEYYAQSGYATSYGYSSMVLQTPTASLFFQGDSSSQPPYLLVEWRKHDGRLARAKSREAAPPLEARMTLHSTMEEGDEDEDEDRGGDEDKDEGRDVDEDEGRDKD</sequence>
<proteinExistence type="predicted"/>
<gene>
    <name evidence="2" type="ORF">J1N35_001273</name>
</gene>
<name>A0A9D3WIS3_9ROSI</name>
<comment type="caution">
    <text evidence="2">The sequence shown here is derived from an EMBL/GenBank/DDBJ whole genome shotgun (WGS) entry which is preliminary data.</text>
</comment>
<protein>
    <submittedName>
        <fullName evidence="2">Uncharacterized protein</fullName>
    </submittedName>
</protein>
<feature type="compositionally biased region" description="Acidic residues" evidence="1">
    <location>
        <begin position="104"/>
        <end position="135"/>
    </location>
</feature>
<keyword evidence="3" id="KW-1185">Reference proteome</keyword>
<evidence type="ECO:0000256" key="1">
    <source>
        <dbReference type="SAM" id="MobiDB-lite"/>
    </source>
</evidence>